<keyword evidence="2" id="KW-0645">Protease</keyword>
<dbReference type="Proteomes" id="UP000307440">
    <property type="component" value="Unassembled WGS sequence"/>
</dbReference>
<dbReference type="EMBL" id="ML210254">
    <property type="protein sequence ID" value="TFK21933.1"/>
    <property type="molecule type" value="Genomic_DNA"/>
</dbReference>
<evidence type="ECO:0000256" key="5">
    <source>
        <dbReference type="PIRSR" id="PIRSR622684-1"/>
    </source>
</evidence>
<evidence type="ECO:0000256" key="2">
    <source>
        <dbReference type="ARBA" id="ARBA00022670"/>
    </source>
</evidence>
<gene>
    <name evidence="8" type="ORF">FA15DRAFT_644887</name>
</gene>
<comment type="similarity">
    <text evidence="1">Belongs to the peptidase C2 family. PalB/RIM13 subfamily.</text>
</comment>
<keyword evidence="9" id="KW-1185">Reference proteome</keyword>
<protein>
    <submittedName>
        <fullName evidence="8">Cysteine proteinase</fullName>
    </submittedName>
</protein>
<dbReference type="GO" id="GO:0006508">
    <property type="term" value="P:proteolysis"/>
    <property type="evidence" value="ECO:0007669"/>
    <property type="project" value="UniProtKB-KW"/>
</dbReference>
<dbReference type="InterPro" id="IPR007330">
    <property type="entry name" value="MIT_dom"/>
</dbReference>
<dbReference type="InterPro" id="IPR001300">
    <property type="entry name" value="Peptidase_C2_calpain_cat"/>
</dbReference>
<evidence type="ECO:0000256" key="6">
    <source>
        <dbReference type="PROSITE-ProRule" id="PRU00239"/>
    </source>
</evidence>
<sequence>MHLNDLKSQIRDAEDRYAKATKCEFSRQYDNAFEHYVRAAELFLDLSRLNTQSEKDRIKWKGNLQKCLDRAERIKAFTQTRTRVSTNEGSSIDGNGRSTHNVQLTPVVIDQFAKHEQCYVLRKGSSVNGLVFPLWDESSGPMESETLFVDPDGQPKLSQEQMAVSPIWKRPMHYFKGFDDSTPRIMPHDIRQHIVTDCSVCASISVSLEHGRRFGSFIAESPMHHYCQCERLMKNELASKLFFSQKSGRFDFKVLFNGAWRRIVIDDQLPRDPRDGTLMCMSISADTKSPFTIWPSLLEKAYMKLMGGYDFPGSNSSIDLHAIAGWIPEHVEIHRPEFERERTWERLLAGFSSGRCMLTLGTGPKPTTLDPRLKLLPSHSYAVIDVFDSDEGRHFTVLDSWVQDQDADDRSRRLDIRWTDALNMFDGIYLSWDPAMWDHQIQVHGMWKRQDIDDVTRQLFVTFSNTNEEEGEILVLLTRHASNTRRTNDFIALRVQLEDDINGAVAFNQQTKCMKETYTNSMHILQRLRLKSCERSGIISILASYDGDATEVGFTLSVYAGRNTTIAWDESFRTPPYSHKVEGNFTLRTAGGNCTHPTFMINPQYRLIVFPPKANRKRSLSPGTKHGSTTITLQSSKDTPVNIAIVRSQEHRVSELAERDLVATSGPYTYGMAKISKDVPPGEFTVVVSAFNPENIGPFTLKVESMLPIELKAIPQEGAGMYSTTKMGAWDESTAGGGPTFNSFGLNPKYELDVPSTTKLRIRLQVTGSSKSVPINVTVYLASKPGADLSKVRHVGTSGPYDEALAGVATPEMTLGPAKYWVIPSTYHRGVQGEFKLIVYHSASAIKLSLLGSPR</sequence>
<dbReference type="GO" id="GO:0004198">
    <property type="term" value="F:calcium-dependent cysteine-type endopeptidase activity"/>
    <property type="evidence" value="ECO:0007669"/>
    <property type="project" value="InterPro"/>
</dbReference>
<proteinExistence type="inferred from homology"/>
<dbReference type="Gene3D" id="2.60.120.380">
    <property type="match status" value="2"/>
</dbReference>
<dbReference type="AlphaFoldDB" id="A0A5C3KQ09"/>
<dbReference type="InterPro" id="IPR022683">
    <property type="entry name" value="Calpain_III"/>
</dbReference>
<evidence type="ECO:0000256" key="1">
    <source>
        <dbReference type="ARBA" id="ARBA00010193"/>
    </source>
</evidence>
<evidence type="ECO:0000259" key="7">
    <source>
        <dbReference type="PROSITE" id="PS50203"/>
    </source>
</evidence>
<organism evidence="8 9">
    <name type="scientific">Coprinopsis marcescibilis</name>
    <name type="common">Agaric fungus</name>
    <name type="synonym">Psathyrella marcescibilis</name>
    <dbReference type="NCBI Taxonomy" id="230819"/>
    <lineage>
        <taxon>Eukaryota</taxon>
        <taxon>Fungi</taxon>
        <taxon>Dikarya</taxon>
        <taxon>Basidiomycota</taxon>
        <taxon>Agaricomycotina</taxon>
        <taxon>Agaricomycetes</taxon>
        <taxon>Agaricomycetidae</taxon>
        <taxon>Agaricales</taxon>
        <taxon>Agaricineae</taxon>
        <taxon>Psathyrellaceae</taxon>
        <taxon>Coprinopsis</taxon>
    </lineage>
</organism>
<name>A0A5C3KQ09_COPMA</name>
<dbReference type="SUPFAM" id="SSF54001">
    <property type="entry name" value="Cysteine proteinases"/>
    <property type="match status" value="1"/>
</dbReference>
<reference evidence="8 9" key="1">
    <citation type="journal article" date="2019" name="Nat. Ecol. Evol.">
        <title>Megaphylogeny resolves global patterns of mushroom evolution.</title>
        <authorList>
            <person name="Varga T."/>
            <person name="Krizsan K."/>
            <person name="Foldi C."/>
            <person name="Dima B."/>
            <person name="Sanchez-Garcia M."/>
            <person name="Sanchez-Ramirez S."/>
            <person name="Szollosi G.J."/>
            <person name="Szarkandi J.G."/>
            <person name="Papp V."/>
            <person name="Albert L."/>
            <person name="Andreopoulos W."/>
            <person name="Angelini C."/>
            <person name="Antonin V."/>
            <person name="Barry K.W."/>
            <person name="Bougher N.L."/>
            <person name="Buchanan P."/>
            <person name="Buyck B."/>
            <person name="Bense V."/>
            <person name="Catcheside P."/>
            <person name="Chovatia M."/>
            <person name="Cooper J."/>
            <person name="Damon W."/>
            <person name="Desjardin D."/>
            <person name="Finy P."/>
            <person name="Geml J."/>
            <person name="Haridas S."/>
            <person name="Hughes K."/>
            <person name="Justo A."/>
            <person name="Karasinski D."/>
            <person name="Kautmanova I."/>
            <person name="Kiss B."/>
            <person name="Kocsube S."/>
            <person name="Kotiranta H."/>
            <person name="LaButti K.M."/>
            <person name="Lechner B.E."/>
            <person name="Liimatainen K."/>
            <person name="Lipzen A."/>
            <person name="Lukacs Z."/>
            <person name="Mihaltcheva S."/>
            <person name="Morgado L.N."/>
            <person name="Niskanen T."/>
            <person name="Noordeloos M.E."/>
            <person name="Ohm R.A."/>
            <person name="Ortiz-Santana B."/>
            <person name="Ovrebo C."/>
            <person name="Racz N."/>
            <person name="Riley R."/>
            <person name="Savchenko A."/>
            <person name="Shiryaev A."/>
            <person name="Soop K."/>
            <person name="Spirin V."/>
            <person name="Szebenyi C."/>
            <person name="Tomsovsky M."/>
            <person name="Tulloss R.E."/>
            <person name="Uehling J."/>
            <person name="Grigoriev I.V."/>
            <person name="Vagvolgyi C."/>
            <person name="Papp T."/>
            <person name="Martin F.M."/>
            <person name="Miettinen O."/>
            <person name="Hibbett D.S."/>
            <person name="Nagy L.G."/>
        </authorList>
    </citation>
    <scope>NUCLEOTIDE SEQUENCE [LARGE SCALE GENOMIC DNA]</scope>
    <source>
        <strain evidence="8 9">CBS 121175</strain>
    </source>
</reference>
<dbReference type="Pfam" id="PF00648">
    <property type="entry name" value="Peptidase_C2"/>
    <property type="match status" value="1"/>
</dbReference>
<feature type="domain" description="Calpain catalytic" evidence="7">
    <location>
        <begin position="134"/>
        <end position="429"/>
    </location>
</feature>
<keyword evidence="4" id="KW-0788">Thiol protease</keyword>
<dbReference type="Gene3D" id="1.20.58.80">
    <property type="entry name" value="Phosphotransferase system, lactose/cellobiose-type IIA subunit"/>
    <property type="match status" value="1"/>
</dbReference>
<dbReference type="PANTHER" id="PTHR46143">
    <property type="entry name" value="CALPAIN-7"/>
    <property type="match status" value="1"/>
</dbReference>
<dbReference type="InterPro" id="IPR036181">
    <property type="entry name" value="MIT_dom_sf"/>
</dbReference>
<dbReference type="PROSITE" id="PS50203">
    <property type="entry name" value="CALPAIN_CAT"/>
    <property type="match status" value="1"/>
</dbReference>
<dbReference type="OrthoDB" id="167576at2759"/>
<accession>A0A5C3KQ09</accession>
<dbReference type="SUPFAM" id="SSF49758">
    <property type="entry name" value="Calpain large subunit, middle domain (domain III)"/>
    <property type="match status" value="2"/>
</dbReference>
<evidence type="ECO:0000313" key="8">
    <source>
        <dbReference type="EMBL" id="TFK21933.1"/>
    </source>
</evidence>
<dbReference type="InterPro" id="IPR051297">
    <property type="entry name" value="PalB/RIM13"/>
</dbReference>
<dbReference type="SMART" id="SM00720">
    <property type="entry name" value="calpain_III"/>
    <property type="match status" value="1"/>
</dbReference>
<dbReference type="InterPro" id="IPR038765">
    <property type="entry name" value="Papain-like_cys_pep_sf"/>
</dbReference>
<evidence type="ECO:0000313" key="9">
    <source>
        <dbReference type="Proteomes" id="UP000307440"/>
    </source>
</evidence>
<evidence type="ECO:0000256" key="4">
    <source>
        <dbReference type="ARBA" id="ARBA00022807"/>
    </source>
</evidence>
<feature type="active site" evidence="5">
    <location>
        <position position="379"/>
    </location>
</feature>
<dbReference type="SMART" id="SM00230">
    <property type="entry name" value="CysPc"/>
    <property type="match status" value="1"/>
</dbReference>
<feature type="active site" evidence="5">
    <location>
        <position position="198"/>
    </location>
</feature>
<dbReference type="PANTHER" id="PTHR46143:SF1">
    <property type="entry name" value="CALPAIN-7"/>
    <property type="match status" value="1"/>
</dbReference>
<evidence type="ECO:0000256" key="3">
    <source>
        <dbReference type="ARBA" id="ARBA00022801"/>
    </source>
</evidence>
<comment type="caution">
    <text evidence="6">Lacks conserved residue(s) required for the propagation of feature annotation.</text>
</comment>
<dbReference type="InterPro" id="IPR036213">
    <property type="entry name" value="Calpain_III_sf"/>
</dbReference>
<dbReference type="SUPFAM" id="SSF116846">
    <property type="entry name" value="MIT domain"/>
    <property type="match status" value="1"/>
</dbReference>
<keyword evidence="3" id="KW-0378">Hydrolase</keyword>
<dbReference type="Pfam" id="PF04212">
    <property type="entry name" value="MIT"/>
    <property type="match status" value="1"/>
</dbReference>
<dbReference type="PRINTS" id="PR00704">
    <property type="entry name" value="CALPAIN"/>
</dbReference>
<dbReference type="STRING" id="230819.A0A5C3KQ09"/>
<dbReference type="InterPro" id="IPR022684">
    <property type="entry name" value="Calpain_cysteine_protease"/>
</dbReference>